<accession>A0A7W7VWM1</accession>
<dbReference type="Gene3D" id="3.50.50.60">
    <property type="entry name" value="FAD/NAD(P)-binding domain"/>
    <property type="match status" value="1"/>
</dbReference>
<dbReference type="PANTHER" id="PTHR13789">
    <property type="entry name" value="MONOOXYGENASE"/>
    <property type="match status" value="1"/>
</dbReference>
<evidence type="ECO:0000313" key="5">
    <source>
        <dbReference type="Proteomes" id="UP000540506"/>
    </source>
</evidence>
<evidence type="ECO:0000259" key="3">
    <source>
        <dbReference type="Pfam" id="PF01494"/>
    </source>
</evidence>
<proteinExistence type="predicted"/>
<evidence type="ECO:0000256" key="2">
    <source>
        <dbReference type="ARBA" id="ARBA00023033"/>
    </source>
</evidence>
<dbReference type="InterPro" id="IPR036188">
    <property type="entry name" value="FAD/NAD-bd_sf"/>
</dbReference>
<dbReference type="SUPFAM" id="SSF51905">
    <property type="entry name" value="FAD/NAD(P)-binding domain"/>
    <property type="match status" value="1"/>
</dbReference>
<protein>
    <submittedName>
        <fullName evidence="4">2-polyprenyl-6-methoxyphenol hydroxylase-like FAD-dependent oxidoreductase</fullName>
    </submittedName>
</protein>
<dbReference type="GO" id="GO:0004497">
    <property type="term" value="F:monooxygenase activity"/>
    <property type="evidence" value="ECO:0007669"/>
    <property type="project" value="UniProtKB-KW"/>
</dbReference>
<keyword evidence="5" id="KW-1185">Reference proteome</keyword>
<evidence type="ECO:0000313" key="4">
    <source>
        <dbReference type="EMBL" id="MBB4924660.1"/>
    </source>
</evidence>
<dbReference type="AlphaFoldDB" id="A0A7W7VWM1"/>
<gene>
    <name evidence="4" type="ORF">FHR34_003653</name>
</gene>
<comment type="caution">
    <text evidence="4">The sequence shown here is derived from an EMBL/GenBank/DDBJ whole genome shotgun (WGS) entry which is preliminary data.</text>
</comment>
<organism evidence="4 5">
    <name type="scientific">Kitasatospora kifunensis</name>
    <name type="common">Streptomyces kifunensis</name>
    <dbReference type="NCBI Taxonomy" id="58351"/>
    <lineage>
        <taxon>Bacteria</taxon>
        <taxon>Bacillati</taxon>
        <taxon>Actinomycetota</taxon>
        <taxon>Actinomycetes</taxon>
        <taxon>Kitasatosporales</taxon>
        <taxon>Streptomycetaceae</taxon>
        <taxon>Kitasatospora</taxon>
    </lineage>
</organism>
<dbReference type="GO" id="GO:0071949">
    <property type="term" value="F:FAD binding"/>
    <property type="evidence" value="ECO:0007669"/>
    <property type="project" value="InterPro"/>
</dbReference>
<reference evidence="4 5" key="1">
    <citation type="submission" date="2020-08" db="EMBL/GenBank/DDBJ databases">
        <title>Sequencing the genomes of 1000 actinobacteria strains.</title>
        <authorList>
            <person name="Klenk H.-P."/>
        </authorList>
    </citation>
    <scope>NUCLEOTIDE SEQUENCE [LARGE SCALE GENOMIC DNA]</scope>
    <source>
        <strain evidence="4 5">DSM 41654</strain>
    </source>
</reference>
<dbReference type="Proteomes" id="UP000540506">
    <property type="component" value="Unassembled WGS sequence"/>
</dbReference>
<feature type="domain" description="FAD-binding" evidence="3">
    <location>
        <begin position="9"/>
        <end position="347"/>
    </location>
</feature>
<dbReference type="PANTHER" id="PTHR13789:SF309">
    <property type="entry name" value="PUTATIVE (AFU_ORTHOLOGUE AFUA_6G14510)-RELATED"/>
    <property type="match status" value="1"/>
</dbReference>
<keyword evidence="1" id="KW-0560">Oxidoreductase</keyword>
<dbReference type="EMBL" id="JACHJV010000001">
    <property type="protein sequence ID" value="MBB4924660.1"/>
    <property type="molecule type" value="Genomic_DNA"/>
</dbReference>
<dbReference type="InterPro" id="IPR002938">
    <property type="entry name" value="FAD-bd"/>
</dbReference>
<name>A0A7W7VWM1_KITKI</name>
<dbReference type="RefSeq" id="WP_184936577.1">
    <property type="nucleotide sequence ID" value="NZ_JACHJV010000001.1"/>
</dbReference>
<sequence length="406" mass="42638">MTRAPERNAVVIGAGIGGLTAALALRQRGWRVAVHERAASLEPVGSGLSVAPNALRALDLLGVGDRIRAHAAAHGEAALRRPSGRRLARTSTEGITRAYGDPIVVLHRAELVAALVEQLPEGVVRTGSAVRLVDPGDAHRPALLETPAGPVPAELVVAADGLRSASRALLFPDHPGPRYAGCTTWRTIVPRPAGVRPPLGETWGRGALVGTIPLAEDRLYLYAAAWTPPGAPAADGDERAELLRRFGGWFDPLPALLAAADPAAVLRNDVWDLVDPLPAFHRGRVALLGDAAHAMTPFQGQGACQAIEDAVVLAHHLAARAEGGELEPLLARYGDDRLPRTTQVAARSRQVARLIALRAPLAVAARDALLALAGRLPDALVVRAAAPMIDWHPPAGDVAMRPARGF</sequence>
<dbReference type="Pfam" id="PF01494">
    <property type="entry name" value="FAD_binding_3"/>
    <property type="match status" value="1"/>
</dbReference>
<keyword evidence="2" id="KW-0503">Monooxygenase</keyword>
<evidence type="ECO:0000256" key="1">
    <source>
        <dbReference type="ARBA" id="ARBA00023002"/>
    </source>
</evidence>
<dbReference type="InterPro" id="IPR050493">
    <property type="entry name" value="FAD-dep_Monooxygenase_BioMet"/>
</dbReference>
<dbReference type="PRINTS" id="PR00420">
    <property type="entry name" value="RNGMNOXGNASE"/>
</dbReference>